<proteinExistence type="predicted"/>
<organism evidence="1">
    <name type="scientific">Toxocara canis</name>
    <name type="common">Canine roundworm</name>
    <dbReference type="NCBI Taxonomy" id="6265"/>
    <lineage>
        <taxon>Eukaryota</taxon>
        <taxon>Metazoa</taxon>
        <taxon>Ecdysozoa</taxon>
        <taxon>Nematoda</taxon>
        <taxon>Chromadorea</taxon>
        <taxon>Rhabditida</taxon>
        <taxon>Spirurina</taxon>
        <taxon>Ascaridomorpha</taxon>
        <taxon>Ascaridoidea</taxon>
        <taxon>Toxocaridae</taxon>
        <taxon>Toxocara</taxon>
    </lineage>
</organism>
<dbReference type="AlphaFoldDB" id="A0A3P7FMQ0"/>
<reference evidence="1" key="1">
    <citation type="submission" date="2018-11" db="EMBL/GenBank/DDBJ databases">
        <authorList>
            <consortium name="Pathogen Informatics"/>
        </authorList>
    </citation>
    <scope>NUCLEOTIDE SEQUENCE [LARGE SCALE GENOMIC DNA]</scope>
</reference>
<accession>A0A3P7FMQ0</accession>
<dbReference type="EMBL" id="UYWY01007660">
    <property type="protein sequence ID" value="VDM30189.1"/>
    <property type="molecule type" value="Genomic_DNA"/>
</dbReference>
<sequence length="151" mass="17085">MRLQDLTEILIHRNQRGAVEACWAHNPEDLPEIFKHCKQRGAVEACWAHNPEVAEIINHCQQRGAVEAFWAHNAEVGGSKPLAAALLYRRITTDTNFIFTRWAVLINYLNSGFTRNIKKTASSVAQWKRAGPITQRSVDRNRSLLPTIAAE</sequence>
<evidence type="ECO:0000313" key="1">
    <source>
        <dbReference type="EMBL" id="VDM30189.1"/>
    </source>
</evidence>
<gene>
    <name evidence="1" type="ORF">TCNE_LOCUS4472</name>
</gene>
<name>A0A3P7FMQ0_TOXCA</name>
<protein>
    <submittedName>
        <fullName evidence="1">Uncharacterized protein</fullName>
    </submittedName>
</protein>